<dbReference type="FunFam" id="1.25.40.10:FF:000090">
    <property type="entry name" value="Pentatricopeptide repeat-containing protein, chloroplastic"/>
    <property type="match status" value="1"/>
</dbReference>
<reference evidence="3" key="1">
    <citation type="journal article" date="2023" name="Plant J.">
        <title>The genome of the king protea, Protea cynaroides.</title>
        <authorList>
            <person name="Chang J."/>
            <person name="Duong T.A."/>
            <person name="Schoeman C."/>
            <person name="Ma X."/>
            <person name="Roodt D."/>
            <person name="Barker N."/>
            <person name="Li Z."/>
            <person name="Van de Peer Y."/>
            <person name="Mizrachi E."/>
        </authorList>
    </citation>
    <scope>NUCLEOTIDE SEQUENCE</scope>
    <source>
        <tissue evidence="3">Young leaves</tissue>
    </source>
</reference>
<accession>A0A9Q0GXV5</accession>
<feature type="repeat" description="PPR" evidence="2">
    <location>
        <begin position="301"/>
        <end position="335"/>
    </location>
</feature>
<dbReference type="InterPro" id="IPR002885">
    <property type="entry name" value="PPR_rpt"/>
</dbReference>
<dbReference type="NCBIfam" id="TIGR00756">
    <property type="entry name" value="PPR"/>
    <property type="match status" value="4"/>
</dbReference>
<dbReference type="FunFam" id="1.25.40.10:FF:000344">
    <property type="entry name" value="Pentatricopeptide repeat-containing protein"/>
    <property type="match status" value="1"/>
</dbReference>
<evidence type="ECO:0000256" key="2">
    <source>
        <dbReference type="PROSITE-ProRule" id="PRU00708"/>
    </source>
</evidence>
<evidence type="ECO:0008006" key="5">
    <source>
        <dbReference type="Google" id="ProtNLM"/>
    </source>
</evidence>
<feature type="repeat" description="PPR" evidence="2">
    <location>
        <begin position="99"/>
        <end position="133"/>
    </location>
</feature>
<dbReference type="InterPro" id="IPR046848">
    <property type="entry name" value="E_motif"/>
</dbReference>
<proteinExistence type="predicted"/>
<organism evidence="3 4">
    <name type="scientific">Protea cynaroides</name>
    <dbReference type="NCBI Taxonomy" id="273540"/>
    <lineage>
        <taxon>Eukaryota</taxon>
        <taxon>Viridiplantae</taxon>
        <taxon>Streptophyta</taxon>
        <taxon>Embryophyta</taxon>
        <taxon>Tracheophyta</taxon>
        <taxon>Spermatophyta</taxon>
        <taxon>Magnoliopsida</taxon>
        <taxon>Proteales</taxon>
        <taxon>Proteaceae</taxon>
        <taxon>Protea</taxon>
    </lineage>
</organism>
<comment type="caution">
    <text evidence="3">The sequence shown here is derived from an EMBL/GenBank/DDBJ whole genome shotgun (WGS) entry which is preliminary data.</text>
</comment>
<dbReference type="PANTHER" id="PTHR47926">
    <property type="entry name" value="PENTATRICOPEPTIDE REPEAT-CONTAINING PROTEIN"/>
    <property type="match status" value="1"/>
</dbReference>
<dbReference type="GO" id="GO:0003729">
    <property type="term" value="F:mRNA binding"/>
    <property type="evidence" value="ECO:0007669"/>
    <property type="project" value="UniProtKB-ARBA"/>
</dbReference>
<gene>
    <name evidence="3" type="ORF">NE237_013025</name>
</gene>
<dbReference type="InterPro" id="IPR011990">
    <property type="entry name" value="TPR-like_helical_dom_sf"/>
</dbReference>
<dbReference type="EMBL" id="JAMYWD010000011">
    <property type="protein sequence ID" value="KAJ4956242.1"/>
    <property type="molecule type" value="Genomic_DNA"/>
</dbReference>
<dbReference type="GO" id="GO:0009451">
    <property type="term" value="P:RNA modification"/>
    <property type="evidence" value="ECO:0007669"/>
    <property type="project" value="InterPro"/>
</dbReference>
<dbReference type="AlphaFoldDB" id="A0A9Q0GXV5"/>
<feature type="repeat" description="PPR" evidence="2">
    <location>
        <begin position="372"/>
        <end position="406"/>
    </location>
</feature>
<protein>
    <recommendedName>
        <fullName evidence="5">Pentatricopeptide repeat-containing protein</fullName>
    </recommendedName>
</protein>
<feature type="repeat" description="PPR" evidence="2">
    <location>
        <begin position="200"/>
        <end position="234"/>
    </location>
</feature>
<evidence type="ECO:0000313" key="3">
    <source>
        <dbReference type="EMBL" id="KAJ4956242.1"/>
    </source>
</evidence>
<evidence type="ECO:0000256" key="1">
    <source>
        <dbReference type="ARBA" id="ARBA00022737"/>
    </source>
</evidence>
<evidence type="ECO:0000313" key="4">
    <source>
        <dbReference type="Proteomes" id="UP001141806"/>
    </source>
</evidence>
<dbReference type="Pfam" id="PF20431">
    <property type="entry name" value="E_motif"/>
    <property type="match status" value="1"/>
</dbReference>
<keyword evidence="4" id="KW-1185">Reference proteome</keyword>
<dbReference type="Pfam" id="PF13041">
    <property type="entry name" value="PPR_2"/>
    <property type="match status" value="1"/>
</dbReference>
<dbReference type="Proteomes" id="UP001141806">
    <property type="component" value="Unassembled WGS sequence"/>
</dbReference>
<dbReference type="OrthoDB" id="185373at2759"/>
<dbReference type="PANTHER" id="PTHR47926:SF412">
    <property type="entry name" value="PENTATRICOPEPTIDE REPEAT-CONTAINING PROTEIN"/>
    <property type="match status" value="1"/>
</dbReference>
<dbReference type="SUPFAM" id="SSF48452">
    <property type="entry name" value="TPR-like"/>
    <property type="match status" value="1"/>
</dbReference>
<sequence>MKLSGAHVIKPLSRQYKLNLAQLNLTVPTANCLSLDPLFNLQNCKDKNQLNQILAQTISTGHIHNPLTAAKLVTTFASSPLPGTIYVARSIADRIDRLDTYTWNTVIRRYLQGEIPKEAILVYAHVRRKGLKVDSYTLLYVIKACSQISGDWEGGQIHAQILKMGFESQIITQTALLQMYGLLDEIESAQQVFDEILQRDLVMWNALVAAYAHSDQPYRALSVSRAMINDNMSPNGLTAASILSACSSMKALREGKLMHCYIIKNFVNIDLYISNALIDMYSKCGCLLNAHLVFEQMPMKSVVSWTSIINGYANNNNPNEALALFKEMESANVPPDEITMLGVVSMCSKLGSIEFGEWIDQYVEQHGFKEGSICMTNSLMDMYAKCGNIKKASQIFDEMEKKTLVSWTTIIHGLAMHGRGLPALLRFAQMQREGFRPDRVVFLSIISACSHAGLVNEGRECFRSMVEDYDIQPWMEHYGCMVDLLCRAGLVNDAFEFVKAMPVKPDAIVWRMLIEACKNQGNIRLASRILDHLLELEPNYSGNHILLSNLYAMMGEWDNVKEVRMEMGIRGVSKPDPGCSLLEVC</sequence>
<dbReference type="PROSITE" id="PS51375">
    <property type="entry name" value="PPR"/>
    <property type="match status" value="4"/>
</dbReference>
<keyword evidence="1" id="KW-0677">Repeat</keyword>
<dbReference type="Gene3D" id="1.25.40.10">
    <property type="entry name" value="Tetratricopeptide repeat domain"/>
    <property type="match status" value="4"/>
</dbReference>
<name>A0A9Q0GXV5_9MAGN</name>
<dbReference type="InterPro" id="IPR046960">
    <property type="entry name" value="PPR_At4g14850-like_plant"/>
</dbReference>
<dbReference type="Pfam" id="PF01535">
    <property type="entry name" value="PPR"/>
    <property type="match status" value="7"/>
</dbReference>
<dbReference type="FunFam" id="1.25.40.10:FF:000073">
    <property type="entry name" value="Pentatricopeptide repeat-containing protein chloroplastic"/>
    <property type="match status" value="1"/>
</dbReference>